<dbReference type="AlphaFoldDB" id="A0A4V5NZV2"/>
<keyword evidence="1" id="KW-0732">Signal</keyword>
<evidence type="ECO:0000256" key="1">
    <source>
        <dbReference type="SAM" id="SignalP"/>
    </source>
</evidence>
<feature type="chain" id="PRO_5020947844" evidence="1">
    <location>
        <begin position="24"/>
        <end position="432"/>
    </location>
</feature>
<sequence>MKIKILYTLILVAPFLFRSAVQAQTGSGSTTVDNSVVTIAAGTIEQRFSEGSYFGPQAEWVIEGVLEIYSKNIWIAPGATFRGGGKIVIYNPGANPFYVDMASGPTKIDGNNGAFIDLLIEHRNAENLVLAEVSDPGYKTVNPTGATAAALNIGKEIALSVNNADIILNGHNLAFNSAGKISNYNADRMVVTSNSTDGHMIKEYATGSSFVFPVGIAEGDYTPATLSPLSAGTLFVSVQNYSGSTTFSKGLKPELGMDRSWQIYGNKPLRVDMTLQHNQNTNGQLFKDPNAAVSQYLSGSKWDFLKTTNPQSGVHTGLGVNVVSDMAGNSSWFTKYGVSGSTLMIPNLFTPNGDGNNDVFEVRGIELFAANDLVIVNRWGNEVFKQTNYRNTWAGEGLNEGTYYYVLRVKESLNSDWKIFKGYITLIRAFNK</sequence>
<protein>
    <submittedName>
        <fullName evidence="2">Gliding motility-associated C-terminal domain-containing protein</fullName>
    </submittedName>
</protein>
<evidence type="ECO:0000313" key="2">
    <source>
        <dbReference type="EMBL" id="TKC08522.1"/>
    </source>
</evidence>
<dbReference type="Proteomes" id="UP000307244">
    <property type="component" value="Unassembled WGS sequence"/>
</dbReference>
<dbReference type="OrthoDB" id="1489185at2"/>
<dbReference type="EMBL" id="SWBQ01000001">
    <property type="protein sequence ID" value="TKC08522.1"/>
    <property type="molecule type" value="Genomic_DNA"/>
</dbReference>
<dbReference type="NCBIfam" id="TIGR04131">
    <property type="entry name" value="Bac_Flav_CTERM"/>
    <property type="match status" value="1"/>
</dbReference>
<organism evidence="2 3">
    <name type="scientific">Pedobacter frigoris</name>
    <dbReference type="NCBI Taxonomy" id="2571272"/>
    <lineage>
        <taxon>Bacteria</taxon>
        <taxon>Pseudomonadati</taxon>
        <taxon>Bacteroidota</taxon>
        <taxon>Sphingobacteriia</taxon>
        <taxon>Sphingobacteriales</taxon>
        <taxon>Sphingobacteriaceae</taxon>
        <taxon>Pedobacter</taxon>
    </lineage>
</organism>
<dbReference type="RefSeq" id="WP_136833944.1">
    <property type="nucleotide sequence ID" value="NZ_SWBQ01000001.1"/>
</dbReference>
<keyword evidence="3" id="KW-1185">Reference proteome</keyword>
<gene>
    <name evidence="2" type="ORF">FA047_00015</name>
</gene>
<evidence type="ECO:0000313" key="3">
    <source>
        <dbReference type="Proteomes" id="UP000307244"/>
    </source>
</evidence>
<comment type="caution">
    <text evidence="2">The sequence shown here is derived from an EMBL/GenBank/DDBJ whole genome shotgun (WGS) entry which is preliminary data.</text>
</comment>
<proteinExistence type="predicted"/>
<dbReference type="Pfam" id="PF13585">
    <property type="entry name" value="CHU_C"/>
    <property type="match status" value="1"/>
</dbReference>
<accession>A0A4V5NZV2</accession>
<reference evidence="2 3" key="1">
    <citation type="submission" date="2019-04" db="EMBL/GenBank/DDBJ databases">
        <title>Pedobacter sp. RP-3-15 sp. nov., isolated from Arctic soil.</title>
        <authorList>
            <person name="Dahal R.H."/>
            <person name="Kim D.-U."/>
        </authorList>
    </citation>
    <scope>NUCLEOTIDE SEQUENCE [LARGE SCALE GENOMIC DNA]</scope>
    <source>
        <strain evidence="2 3">RP-3-15</strain>
    </source>
</reference>
<dbReference type="InterPro" id="IPR026341">
    <property type="entry name" value="T9SS_type_B"/>
</dbReference>
<feature type="signal peptide" evidence="1">
    <location>
        <begin position="1"/>
        <end position="23"/>
    </location>
</feature>
<name>A0A4V5NZV2_9SPHI</name>